<comment type="caution">
    <text evidence="1">The sequence shown here is derived from an EMBL/GenBank/DDBJ whole genome shotgun (WGS) entry which is preliminary data.</text>
</comment>
<dbReference type="Proteomes" id="UP000233469">
    <property type="component" value="Unassembled WGS sequence"/>
</dbReference>
<dbReference type="AlphaFoldDB" id="A0A2N1N7X2"/>
<accession>A0A2N1N7X2</accession>
<evidence type="ECO:0000313" key="2">
    <source>
        <dbReference type="Proteomes" id="UP000233469"/>
    </source>
</evidence>
<organism evidence="1 2">
    <name type="scientific">Rhizophagus irregularis</name>
    <dbReference type="NCBI Taxonomy" id="588596"/>
    <lineage>
        <taxon>Eukaryota</taxon>
        <taxon>Fungi</taxon>
        <taxon>Fungi incertae sedis</taxon>
        <taxon>Mucoromycota</taxon>
        <taxon>Glomeromycotina</taxon>
        <taxon>Glomeromycetes</taxon>
        <taxon>Glomerales</taxon>
        <taxon>Glomeraceae</taxon>
        <taxon>Rhizophagus</taxon>
    </lineage>
</organism>
<proteinExistence type="predicted"/>
<name>A0A2N1N7X2_9GLOM</name>
<protein>
    <submittedName>
        <fullName evidence="1">Uncharacterized protein</fullName>
    </submittedName>
</protein>
<reference evidence="1 2" key="1">
    <citation type="submission" date="2016-04" db="EMBL/GenBank/DDBJ databases">
        <title>Genome analyses suggest a sexual origin of heterokaryosis in a supposedly ancient asexual fungus.</title>
        <authorList>
            <person name="Ropars J."/>
            <person name="Sedzielewska K."/>
            <person name="Noel J."/>
            <person name="Charron P."/>
            <person name="Farinelli L."/>
            <person name="Marton T."/>
            <person name="Kruger M."/>
            <person name="Pelin A."/>
            <person name="Brachmann A."/>
            <person name="Corradi N."/>
        </authorList>
    </citation>
    <scope>NUCLEOTIDE SEQUENCE [LARGE SCALE GENOMIC DNA]</scope>
    <source>
        <strain evidence="1 2">C2</strain>
    </source>
</reference>
<sequence length="90" mass="10269">MEIRGAEKLSELSEVNKKLGKTDLFEFTSFLEVVRSDYQNSGQMLRTALNKFKNWYNAAKSKSISQLSSYLYDINCNIDIMVAIKSGAYI</sequence>
<reference evidence="1 2" key="2">
    <citation type="submission" date="2017-10" db="EMBL/GenBank/DDBJ databases">
        <title>Extensive intraspecific genome diversity in a model arbuscular mycorrhizal fungus.</title>
        <authorList>
            <person name="Chen E.C.H."/>
            <person name="Morin E."/>
            <person name="Baudet D."/>
            <person name="Noel J."/>
            <person name="Ndikumana S."/>
            <person name="Charron P."/>
            <person name="St-Onge C."/>
            <person name="Giorgi J."/>
            <person name="Grigoriev I.V."/>
            <person name="Roux C."/>
            <person name="Martin F.M."/>
            <person name="Corradi N."/>
        </authorList>
    </citation>
    <scope>NUCLEOTIDE SEQUENCE [LARGE SCALE GENOMIC DNA]</scope>
    <source>
        <strain evidence="1 2">C2</strain>
    </source>
</reference>
<gene>
    <name evidence="1" type="ORF">RhiirC2_780224</name>
</gene>
<dbReference type="EMBL" id="LLXL01000662">
    <property type="protein sequence ID" value="PKK70016.1"/>
    <property type="molecule type" value="Genomic_DNA"/>
</dbReference>
<evidence type="ECO:0000313" key="1">
    <source>
        <dbReference type="EMBL" id="PKK70016.1"/>
    </source>
</evidence>
<dbReference type="VEuPathDB" id="FungiDB:FUN_001636"/>